<evidence type="ECO:0000313" key="2">
    <source>
        <dbReference type="Proteomes" id="UP000663868"/>
    </source>
</evidence>
<proteinExistence type="predicted"/>
<name>A0A820R780_9BILA</name>
<feature type="non-terminal residue" evidence="1">
    <location>
        <position position="1"/>
    </location>
</feature>
<gene>
    <name evidence="1" type="ORF">KXQ929_LOCUS52799</name>
</gene>
<evidence type="ECO:0000313" key="1">
    <source>
        <dbReference type="EMBL" id="CAF4431282.1"/>
    </source>
</evidence>
<organism evidence="1 2">
    <name type="scientific">Adineta steineri</name>
    <dbReference type="NCBI Taxonomy" id="433720"/>
    <lineage>
        <taxon>Eukaryota</taxon>
        <taxon>Metazoa</taxon>
        <taxon>Spiralia</taxon>
        <taxon>Gnathifera</taxon>
        <taxon>Rotifera</taxon>
        <taxon>Eurotatoria</taxon>
        <taxon>Bdelloidea</taxon>
        <taxon>Adinetida</taxon>
        <taxon>Adinetidae</taxon>
        <taxon>Adineta</taxon>
    </lineage>
</organism>
<sequence>VKLRLNFIENEENLCHQRLDLLSNLDENERLKQSLISAKDMIKNLVLKKNTSQSLLQRYCSALKILSQMEV</sequence>
<reference evidence="1" key="1">
    <citation type="submission" date="2021-02" db="EMBL/GenBank/DDBJ databases">
        <authorList>
            <person name="Nowell W R."/>
        </authorList>
    </citation>
    <scope>NUCLEOTIDE SEQUENCE</scope>
</reference>
<dbReference type="Proteomes" id="UP000663868">
    <property type="component" value="Unassembled WGS sequence"/>
</dbReference>
<comment type="caution">
    <text evidence="1">The sequence shown here is derived from an EMBL/GenBank/DDBJ whole genome shotgun (WGS) entry which is preliminary data.</text>
</comment>
<dbReference type="EMBL" id="CAJOBB010028665">
    <property type="protein sequence ID" value="CAF4431282.1"/>
    <property type="molecule type" value="Genomic_DNA"/>
</dbReference>
<protein>
    <submittedName>
        <fullName evidence="1">Uncharacterized protein</fullName>
    </submittedName>
</protein>
<accession>A0A820R780</accession>
<dbReference type="AlphaFoldDB" id="A0A820R780"/>